<dbReference type="GO" id="GO:0004190">
    <property type="term" value="F:aspartic-type endopeptidase activity"/>
    <property type="evidence" value="ECO:0007669"/>
    <property type="project" value="InterPro"/>
</dbReference>
<dbReference type="Proteomes" id="UP000614469">
    <property type="component" value="Unassembled WGS sequence"/>
</dbReference>
<keyword evidence="1" id="KW-0963">Cytoplasm</keyword>
<reference evidence="12 13" key="1">
    <citation type="submission" date="2020-08" db="EMBL/GenBank/DDBJ databases">
        <title>Bridging the membrane lipid divide: bacteria of the FCB group superphylum have the potential to synthesize archaeal ether lipids.</title>
        <authorList>
            <person name="Villanueva L."/>
            <person name="Von Meijenfeldt F.A.B."/>
            <person name="Westbye A.B."/>
            <person name="Yadav S."/>
            <person name="Hopmans E.C."/>
            <person name="Dutilh B.E."/>
            <person name="Sinninghe Damste J.S."/>
        </authorList>
    </citation>
    <scope>NUCLEOTIDE SEQUENCE [LARGE SCALE GENOMIC DNA]</scope>
    <source>
        <strain evidence="12">NIOZ-UU36</strain>
    </source>
</reference>
<dbReference type="GO" id="GO:0006508">
    <property type="term" value="P:proteolysis"/>
    <property type="evidence" value="ECO:0007669"/>
    <property type="project" value="InterPro"/>
</dbReference>
<evidence type="ECO:0000256" key="7">
    <source>
        <dbReference type="ARBA" id="ARBA00022842"/>
    </source>
</evidence>
<feature type="domain" description="Peptidase A2" evidence="11">
    <location>
        <begin position="356"/>
        <end position="373"/>
    </location>
</feature>
<keyword evidence="4" id="KW-0547">Nucleotide-binding</keyword>
<keyword evidence="7" id="KW-0460">Magnesium</keyword>
<dbReference type="Gene3D" id="3.30.230.10">
    <property type="match status" value="1"/>
</dbReference>
<sequence>MGNRRDGRLLSFMTKASAPGKIILFGEHAVVYGQPALAVPVSEVHADAEVSDIDRAGIWVDAPDIGLHEELSRLAPDHPLAAVINSVFAALNIDVIASEAKQSRIIQEEIASSQKHAPRNDVTKGLKIKITSTIPLASGLGSGAAVSVAIIRALSAHLEKPFANEKISELAYEVEKIHHGTPSGIDNTVVTYGKPIFFIPAPSALRASPPQAGEKKSPPRSRGGRKGGQITPLRVAKPFTIVIGDTGLPAPTKESVSDVRELWEENPQKMDALFAAAGSIAKTARQAIMGGHPERLGPLMNENHALLQEMTVSSPELDFLTEASLRAGALGAKLSGGGRGGNMIALSTKEKAPAIVEALLDAGAKKVIVTEIS</sequence>
<dbReference type="GO" id="GO:0005829">
    <property type="term" value="C:cytosol"/>
    <property type="evidence" value="ECO:0007669"/>
    <property type="project" value="TreeGrafter"/>
</dbReference>
<evidence type="ECO:0000256" key="4">
    <source>
        <dbReference type="ARBA" id="ARBA00022741"/>
    </source>
</evidence>
<evidence type="ECO:0000313" key="13">
    <source>
        <dbReference type="Proteomes" id="UP000614469"/>
    </source>
</evidence>
<evidence type="ECO:0000256" key="10">
    <source>
        <dbReference type="SAM" id="MobiDB-lite"/>
    </source>
</evidence>
<dbReference type="GO" id="GO:0005524">
    <property type="term" value="F:ATP binding"/>
    <property type="evidence" value="ECO:0007669"/>
    <property type="project" value="UniProtKB-KW"/>
</dbReference>
<name>A0A8J6NGK3_9CHLR</name>
<dbReference type="PRINTS" id="PR00959">
    <property type="entry name" value="MEVGALKINASE"/>
</dbReference>
<dbReference type="InterPro" id="IPR013750">
    <property type="entry name" value="GHMP_kinase_C_dom"/>
</dbReference>
<evidence type="ECO:0000256" key="3">
    <source>
        <dbReference type="ARBA" id="ARBA00022679"/>
    </source>
</evidence>
<evidence type="ECO:0000256" key="5">
    <source>
        <dbReference type="ARBA" id="ARBA00022777"/>
    </source>
</evidence>
<dbReference type="Gene3D" id="3.30.70.890">
    <property type="entry name" value="GHMP kinase, C-terminal domain"/>
    <property type="match status" value="1"/>
</dbReference>
<dbReference type="InterPro" id="IPR036554">
    <property type="entry name" value="GHMP_kinase_C_sf"/>
</dbReference>
<evidence type="ECO:0000256" key="8">
    <source>
        <dbReference type="ARBA" id="ARBA00023098"/>
    </source>
</evidence>
<keyword evidence="5 12" id="KW-0418">Kinase</keyword>
<comment type="caution">
    <text evidence="12">The sequence shown here is derived from an EMBL/GenBank/DDBJ whole genome shotgun (WGS) entry which is preliminary data.</text>
</comment>
<dbReference type="NCBIfam" id="TIGR00549">
    <property type="entry name" value="mevalon_kin"/>
    <property type="match status" value="1"/>
</dbReference>
<dbReference type="SUPFAM" id="SSF54211">
    <property type="entry name" value="Ribosomal protein S5 domain 2-like"/>
    <property type="match status" value="1"/>
</dbReference>
<dbReference type="InterPro" id="IPR020568">
    <property type="entry name" value="Ribosomal_Su5_D2-typ_SF"/>
</dbReference>
<dbReference type="AlphaFoldDB" id="A0A8J6NGK3"/>
<evidence type="ECO:0000259" key="11">
    <source>
        <dbReference type="PROSITE" id="PS50175"/>
    </source>
</evidence>
<dbReference type="UniPathway" id="UPA00057">
    <property type="reaction ID" value="UER00098"/>
</dbReference>
<dbReference type="Pfam" id="PF00288">
    <property type="entry name" value="GHMP_kinases_N"/>
    <property type="match status" value="1"/>
</dbReference>
<evidence type="ECO:0000256" key="1">
    <source>
        <dbReference type="ARBA" id="ARBA00022490"/>
    </source>
</evidence>
<dbReference type="InterPro" id="IPR006204">
    <property type="entry name" value="GHMP_kinase_N_dom"/>
</dbReference>
<evidence type="ECO:0000256" key="6">
    <source>
        <dbReference type="ARBA" id="ARBA00022840"/>
    </source>
</evidence>
<dbReference type="PANTHER" id="PTHR43290:SF2">
    <property type="entry name" value="MEVALONATE KINASE"/>
    <property type="match status" value="1"/>
</dbReference>
<dbReference type="PANTHER" id="PTHR43290">
    <property type="entry name" value="MEVALONATE KINASE"/>
    <property type="match status" value="1"/>
</dbReference>
<dbReference type="GO" id="GO:0004496">
    <property type="term" value="F:mevalonate kinase activity"/>
    <property type="evidence" value="ECO:0007669"/>
    <property type="project" value="UniProtKB-EC"/>
</dbReference>
<dbReference type="PROSITE" id="PS50175">
    <property type="entry name" value="ASP_PROT_RETROV"/>
    <property type="match status" value="1"/>
</dbReference>
<gene>
    <name evidence="12" type="primary">mvk</name>
    <name evidence="12" type="ORF">H8E29_00450</name>
</gene>
<comment type="pathway">
    <text evidence="9">Isoprenoid biosynthesis; isopentenyl diphosphate biosynthesis via mevalonate pathway; isopentenyl diphosphate from (R)-mevalonate: step 1/3.</text>
</comment>
<dbReference type="GO" id="GO:0019287">
    <property type="term" value="P:isopentenyl diphosphate biosynthetic process, mevalonate pathway"/>
    <property type="evidence" value="ECO:0007669"/>
    <property type="project" value="UniProtKB-UniPathway"/>
</dbReference>
<dbReference type="InterPro" id="IPR001995">
    <property type="entry name" value="Peptidase_A2_cat"/>
</dbReference>
<keyword evidence="3 12" id="KW-0808">Transferase</keyword>
<dbReference type="EC" id="2.7.1.36" evidence="12"/>
<dbReference type="InterPro" id="IPR006205">
    <property type="entry name" value="Mev_gal_kin"/>
</dbReference>
<evidence type="ECO:0000313" key="12">
    <source>
        <dbReference type="EMBL" id="MBC8333712.1"/>
    </source>
</evidence>
<organism evidence="12 13">
    <name type="scientific">Candidatus Desulfolinea nitratireducens</name>
    <dbReference type="NCBI Taxonomy" id="2841698"/>
    <lineage>
        <taxon>Bacteria</taxon>
        <taxon>Bacillati</taxon>
        <taxon>Chloroflexota</taxon>
        <taxon>Anaerolineae</taxon>
        <taxon>Anaerolineales</taxon>
        <taxon>Anaerolineales incertae sedis</taxon>
        <taxon>Candidatus Desulfolinea</taxon>
    </lineage>
</organism>
<evidence type="ECO:0000256" key="2">
    <source>
        <dbReference type="ARBA" id="ARBA00022516"/>
    </source>
</evidence>
<dbReference type="EMBL" id="JACNJN010000020">
    <property type="protein sequence ID" value="MBC8333712.1"/>
    <property type="molecule type" value="Genomic_DNA"/>
</dbReference>
<evidence type="ECO:0000256" key="9">
    <source>
        <dbReference type="ARBA" id="ARBA00029438"/>
    </source>
</evidence>
<proteinExistence type="predicted"/>
<dbReference type="SUPFAM" id="SSF55060">
    <property type="entry name" value="GHMP Kinase, C-terminal domain"/>
    <property type="match status" value="1"/>
</dbReference>
<accession>A0A8J6NGK3</accession>
<dbReference type="InterPro" id="IPR014721">
    <property type="entry name" value="Ribsml_uS5_D2-typ_fold_subgr"/>
</dbReference>
<keyword evidence="8" id="KW-0443">Lipid metabolism</keyword>
<keyword evidence="6" id="KW-0067">ATP-binding</keyword>
<keyword evidence="2" id="KW-0444">Lipid biosynthesis</keyword>
<feature type="region of interest" description="Disordered" evidence="10">
    <location>
        <begin position="203"/>
        <end position="230"/>
    </location>
</feature>
<dbReference type="Pfam" id="PF08544">
    <property type="entry name" value="GHMP_kinases_C"/>
    <property type="match status" value="1"/>
</dbReference>
<protein>
    <submittedName>
        <fullName evidence="12">Mevalonate kinase</fullName>
        <ecNumber evidence="12">2.7.1.36</ecNumber>
    </submittedName>
</protein>